<organism evidence="1 2">
    <name type="scientific">Lysinibacillus odysseyi 34hs-1 = NBRC 100172</name>
    <dbReference type="NCBI Taxonomy" id="1220589"/>
    <lineage>
        <taxon>Bacteria</taxon>
        <taxon>Bacillati</taxon>
        <taxon>Bacillota</taxon>
        <taxon>Bacilli</taxon>
        <taxon>Bacillales</taxon>
        <taxon>Bacillaceae</taxon>
        <taxon>Lysinibacillus</taxon>
    </lineage>
</organism>
<dbReference type="EMBL" id="JPVP01000060">
    <property type="protein sequence ID" value="KGR82242.1"/>
    <property type="molecule type" value="Genomic_DNA"/>
</dbReference>
<dbReference type="Proteomes" id="UP000030437">
    <property type="component" value="Unassembled WGS sequence"/>
</dbReference>
<dbReference type="OrthoDB" id="2871708at2"/>
<proteinExistence type="predicted"/>
<name>A0A0A3J5A2_9BACI</name>
<sequence>MKKRLKKKAGNRYNVLKRAKRESRKRRGYKCIDYAIVPMGVKDRSGFDEEGYILEYAYATHWVAELIYNKDIYFIDEKMPCIIRVFPCNKNGGTHTKFPLQLIFYKTEEPKIIMSIFQKLVEDMKNDCFWNTVY</sequence>
<evidence type="ECO:0000313" key="2">
    <source>
        <dbReference type="Proteomes" id="UP000030437"/>
    </source>
</evidence>
<dbReference type="STRING" id="1220589.CD32_23485"/>
<reference evidence="1 2" key="1">
    <citation type="submission" date="2014-02" db="EMBL/GenBank/DDBJ databases">
        <title>Draft genome sequence of Lysinibacillus odysseyi NBRC 100172.</title>
        <authorList>
            <person name="Zhang F."/>
            <person name="Wang G."/>
            <person name="Zhang L."/>
        </authorList>
    </citation>
    <scope>NUCLEOTIDE SEQUENCE [LARGE SCALE GENOMIC DNA]</scope>
    <source>
        <strain evidence="1 2">NBRC 100172</strain>
    </source>
</reference>
<evidence type="ECO:0000313" key="1">
    <source>
        <dbReference type="EMBL" id="KGR82242.1"/>
    </source>
</evidence>
<keyword evidence="2" id="KW-1185">Reference proteome</keyword>
<accession>A0A0A3J5A2</accession>
<protein>
    <submittedName>
        <fullName evidence="1">Uncharacterized protein</fullName>
    </submittedName>
</protein>
<dbReference type="RefSeq" id="WP_036159548.1">
    <property type="nucleotide sequence ID" value="NZ_AVCX01000001.1"/>
</dbReference>
<gene>
    <name evidence="1" type="ORF">CD32_23485</name>
</gene>
<comment type="caution">
    <text evidence="1">The sequence shown here is derived from an EMBL/GenBank/DDBJ whole genome shotgun (WGS) entry which is preliminary data.</text>
</comment>
<dbReference type="AlphaFoldDB" id="A0A0A3J5A2"/>